<dbReference type="GO" id="GO:0005886">
    <property type="term" value="C:plasma membrane"/>
    <property type="evidence" value="ECO:0007669"/>
    <property type="project" value="UniProtKB-SubCell"/>
</dbReference>
<feature type="domain" description="FMN-binding" evidence="6">
    <location>
        <begin position="87"/>
        <end position="187"/>
    </location>
</feature>
<evidence type="ECO:0000313" key="7">
    <source>
        <dbReference type="EMBL" id="SNB77150.1"/>
    </source>
</evidence>
<reference evidence="8" key="1">
    <citation type="submission" date="2017-06" db="EMBL/GenBank/DDBJ databases">
        <authorList>
            <person name="Varghese N."/>
            <person name="Submissions S."/>
        </authorList>
    </citation>
    <scope>NUCLEOTIDE SEQUENCE [LARGE SCALE GENOMIC DNA]</scope>
    <source>
        <strain evidence="8">DSM 137</strain>
    </source>
</reference>
<feature type="chain" id="PRO_5012239594" evidence="5">
    <location>
        <begin position="32"/>
        <end position="721"/>
    </location>
</feature>
<keyword evidence="3 4" id="KW-0472">Membrane</keyword>
<dbReference type="InterPro" id="IPR052378">
    <property type="entry name" value="NosR_regulator"/>
</dbReference>
<dbReference type="GO" id="GO:0003677">
    <property type="term" value="F:DNA binding"/>
    <property type="evidence" value="ECO:0007669"/>
    <property type="project" value="InterPro"/>
</dbReference>
<dbReference type="InterPro" id="IPR007329">
    <property type="entry name" value="FMN-bd"/>
</dbReference>
<dbReference type="EMBL" id="FYDG01000008">
    <property type="protein sequence ID" value="SNB77150.1"/>
    <property type="molecule type" value="Genomic_DNA"/>
</dbReference>
<feature type="transmembrane region" description="Helical" evidence="4">
    <location>
        <begin position="502"/>
        <end position="535"/>
    </location>
</feature>
<gene>
    <name evidence="7" type="ORF">SAMN06265338_10885</name>
</gene>
<feature type="transmembrane region" description="Helical" evidence="4">
    <location>
        <begin position="454"/>
        <end position="482"/>
    </location>
</feature>
<dbReference type="OrthoDB" id="9806398at2"/>
<feature type="transmembrane region" description="Helical" evidence="4">
    <location>
        <begin position="556"/>
        <end position="575"/>
    </location>
</feature>
<feature type="transmembrane region" description="Helical" evidence="4">
    <location>
        <begin position="425"/>
        <end position="442"/>
    </location>
</feature>
<feature type="signal peptide" evidence="5">
    <location>
        <begin position="1"/>
        <end position="31"/>
    </location>
</feature>
<dbReference type="SMART" id="SM00900">
    <property type="entry name" value="FMN_bind"/>
    <property type="match status" value="1"/>
</dbReference>
<organism evidence="7 8">
    <name type="scientific">Rhodoblastus acidophilus</name>
    <name type="common">Rhodopseudomonas acidophila</name>
    <dbReference type="NCBI Taxonomy" id="1074"/>
    <lineage>
        <taxon>Bacteria</taxon>
        <taxon>Pseudomonadati</taxon>
        <taxon>Pseudomonadota</taxon>
        <taxon>Alphaproteobacteria</taxon>
        <taxon>Hyphomicrobiales</taxon>
        <taxon>Rhodoblastaceae</taxon>
        <taxon>Rhodoblastus</taxon>
    </lineage>
</organism>
<protein>
    <submittedName>
        <fullName evidence="7">Regulator of nitric oxide reductase transcription</fullName>
    </submittedName>
</protein>
<comment type="subcellular location">
    <subcellularLocation>
        <location evidence="1">Cell membrane</location>
    </subcellularLocation>
</comment>
<name>A0A212RWI9_RHOAC</name>
<dbReference type="AlphaFoldDB" id="A0A212RWI9"/>
<dbReference type="RefSeq" id="WP_158255223.1">
    <property type="nucleotide sequence ID" value="NZ_FYDG01000008.1"/>
</dbReference>
<keyword evidence="4" id="KW-0812">Transmembrane</keyword>
<dbReference type="PIRSF" id="PIRSF036354">
    <property type="entry name" value="NosR"/>
    <property type="match status" value="1"/>
</dbReference>
<dbReference type="Pfam" id="PF12801">
    <property type="entry name" value="Fer4_5"/>
    <property type="match status" value="2"/>
</dbReference>
<evidence type="ECO:0000256" key="1">
    <source>
        <dbReference type="ARBA" id="ARBA00004236"/>
    </source>
</evidence>
<keyword evidence="2" id="KW-1003">Cell membrane</keyword>
<keyword evidence="8" id="KW-1185">Reference proteome</keyword>
<feature type="transmembrane region" description="Helical" evidence="4">
    <location>
        <begin position="595"/>
        <end position="615"/>
    </location>
</feature>
<evidence type="ECO:0000259" key="6">
    <source>
        <dbReference type="SMART" id="SM00900"/>
    </source>
</evidence>
<accession>A0A212RWI9</accession>
<dbReference type="InterPro" id="IPR017896">
    <property type="entry name" value="4Fe4S_Fe-S-bd"/>
</dbReference>
<sequence>MRKGNGVCRRGPLARLGAALLMLLCGLTAAAAATLDRAGVELLFPKPYIVGPRDPALPIWPIFKQSYNDDVLVAYLFESEDFQPIPGFSGTPVNLAIAVRPNGALLSVRVLSQHEPVFVDGLGPEPLNEFVKQYEGLSLSQSIKIVPPGRSGAKTRDGVAAEIDGVSKATASVRIINETIVNSALQVARERLGFSRGRDPNRAAKIRENVFEQLSFSQMLARGYIRHLRVANADVEKAYKGTEAEGLDDEAVKDPHGAFADLYLAQVDVPIIGRNLLGEAGWRKLMGQLDGAPAMMAISAGRWTFMPDNFVPGATPDLIGLAQAGAPVAWRDFVWRDRLDLDAPGLDLARADVAVMRIAPEAAFDPASPSQVSLRVIREKGLVYPEKFPVDFKLDYSLPPDLFDLPPEDKGLGLGSIWASRARDVSILTAGLVVLAFALAGQRRLARSPRALKIFRLSFLAFTLVFIGWIAQAQVSIVWLFGLIKAIKGEGTFAFLLWDPPTLMVAAFGLLALFVWGRGTFCGWLCPFGALQEFVGEIARITKIRQLALPRRYERLARLPKFLVLAAIVVTALFFSSQAERVAEVEPFKTSITLIFMRSVPFVLYAVALLILGLFHYKFFCRYLCPLGATFSALSFVRRWAWIPRRRECGSPCQLCRVKCRYGAIERGGAVIYAECFQCLDCVAIYDDAGQCAPLLLAAKKARREEALGVQAQASRRLGFP</sequence>
<dbReference type="SUPFAM" id="SSF54862">
    <property type="entry name" value="4Fe-4S ferredoxins"/>
    <property type="match status" value="1"/>
</dbReference>
<dbReference type="GO" id="GO:0045893">
    <property type="term" value="P:positive regulation of DNA-templated transcription"/>
    <property type="evidence" value="ECO:0007669"/>
    <property type="project" value="InterPro"/>
</dbReference>
<dbReference type="GO" id="GO:0010181">
    <property type="term" value="F:FMN binding"/>
    <property type="evidence" value="ECO:0007669"/>
    <property type="project" value="InterPro"/>
</dbReference>
<evidence type="ECO:0000256" key="5">
    <source>
        <dbReference type="SAM" id="SignalP"/>
    </source>
</evidence>
<evidence type="ECO:0000313" key="8">
    <source>
        <dbReference type="Proteomes" id="UP000198418"/>
    </source>
</evidence>
<dbReference type="PANTHER" id="PTHR30224:SF4">
    <property type="entry name" value="ELECTRON TRANSPORT PROTEIN YCCM-RELATED"/>
    <property type="match status" value="1"/>
</dbReference>
<evidence type="ECO:0000256" key="2">
    <source>
        <dbReference type="ARBA" id="ARBA00022475"/>
    </source>
</evidence>
<dbReference type="PANTHER" id="PTHR30224">
    <property type="entry name" value="ELECTRON TRANSPORT PROTEIN"/>
    <property type="match status" value="1"/>
</dbReference>
<dbReference type="InterPro" id="IPR011399">
    <property type="entry name" value="NosR"/>
</dbReference>
<proteinExistence type="predicted"/>
<evidence type="ECO:0000256" key="4">
    <source>
        <dbReference type="SAM" id="Phobius"/>
    </source>
</evidence>
<keyword evidence="5" id="KW-0732">Signal</keyword>
<dbReference type="Proteomes" id="UP000198418">
    <property type="component" value="Unassembled WGS sequence"/>
</dbReference>
<evidence type="ECO:0000256" key="3">
    <source>
        <dbReference type="ARBA" id="ARBA00023136"/>
    </source>
</evidence>
<keyword evidence="4" id="KW-1133">Transmembrane helix</keyword>